<accession>B8HV48</accession>
<dbReference type="NCBIfam" id="TIGR04260">
    <property type="entry name" value="Cyano_gly_rpt"/>
    <property type="match status" value="1"/>
</dbReference>
<organism evidence="2">
    <name type="scientific">Cyanothece sp. (strain PCC 7425 / ATCC 29141)</name>
    <dbReference type="NCBI Taxonomy" id="395961"/>
    <lineage>
        <taxon>Bacteria</taxon>
        <taxon>Bacillati</taxon>
        <taxon>Cyanobacteriota</taxon>
        <taxon>Cyanophyceae</taxon>
        <taxon>Gomontiellales</taxon>
        <taxon>Cyanothecaceae</taxon>
        <taxon>Cyanothece</taxon>
    </lineage>
</organism>
<feature type="signal peptide" evidence="1">
    <location>
        <begin position="1"/>
        <end position="26"/>
    </location>
</feature>
<dbReference type="OrthoDB" id="467574at2"/>
<evidence type="ECO:0008006" key="3">
    <source>
        <dbReference type="Google" id="ProtNLM"/>
    </source>
</evidence>
<name>B8HV48_CYAP4</name>
<evidence type="ECO:0000256" key="1">
    <source>
        <dbReference type="SAM" id="SignalP"/>
    </source>
</evidence>
<feature type="chain" id="PRO_5002873485" description="RSAM-associated Gly-rich repeat protein" evidence="1">
    <location>
        <begin position="27"/>
        <end position="163"/>
    </location>
</feature>
<proteinExistence type="predicted"/>
<dbReference type="InterPro" id="IPR026356">
    <property type="entry name" value="GrrA/OscA1_RiPP"/>
</dbReference>
<sequence>MKISTYTGLLGFLLALSALNISAASATPQRNASSSIEGRLNRITAAIRQREAQLDSELPGNDLMLALGFADGSRGGSFNQGARFGTASGPGGGTFNNAHPAYGGYGGAAGWRDAGGSAGFANGAYGGGGFANGAYGGAGFANGAYGGAGFANGAYGGAGFRNW</sequence>
<dbReference type="KEGG" id="cyn:Cyan7425_2139"/>
<keyword evidence="1" id="KW-0732">Signal</keyword>
<gene>
    <name evidence="2" type="ordered locus">Cyan7425_2139</name>
</gene>
<evidence type="ECO:0000313" key="2">
    <source>
        <dbReference type="EMBL" id="ACL44500.1"/>
    </source>
</evidence>
<dbReference type="EMBL" id="CP001344">
    <property type="protein sequence ID" value="ACL44500.1"/>
    <property type="molecule type" value="Genomic_DNA"/>
</dbReference>
<protein>
    <recommendedName>
        <fullName evidence="3">RSAM-associated Gly-rich repeat protein</fullName>
    </recommendedName>
</protein>
<dbReference type="AlphaFoldDB" id="B8HV48"/>
<dbReference type="HOGENOM" id="CLU_137826_0_0_3"/>
<reference evidence="2" key="1">
    <citation type="submission" date="2009-01" db="EMBL/GenBank/DDBJ databases">
        <title>Complete sequence of chromosome Cyanothece sp. PCC 7425.</title>
        <authorList>
            <consortium name="US DOE Joint Genome Institute"/>
            <person name="Lucas S."/>
            <person name="Copeland A."/>
            <person name="Lapidus A."/>
            <person name="Glavina del Rio T."/>
            <person name="Dalin E."/>
            <person name="Tice H."/>
            <person name="Bruce D."/>
            <person name="Goodwin L."/>
            <person name="Pitluck S."/>
            <person name="Sims D."/>
            <person name="Meineke L."/>
            <person name="Brettin T."/>
            <person name="Detter J.C."/>
            <person name="Han C."/>
            <person name="Larimer F."/>
            <person name="Land M."/>
            <person name="Hauser L."/>
            <person name="Kyrpides N."/>
            <person name="Ovchinnikova G."/>
            <person name="Liberton M."/>
            <person name="Stoeckel J."/>
            <person name="Banerjee A."/>
            <person name="Singh A."/>
            <person name="Page L."/>
            <person name="Sato H."/>
            <person name="Zhao L."/>
            <person name="Sherman L."/>
            <person name="Pakrasi H."/>
            <person name="Richardson P."/>
        </authorList>
    </citation>
    <scope>NUCLEOTIDE SEQUENCE</scope>
    <source>
        <strain evidence="2">PCC 7425</strain>
    </source>
</reference>
<dbReference type="STRING" id="395961.Cyan7425_2139"/>